<dbReference type="GO" id="GO:0046872">
    <property type="term" value="F:metal ion binding"/>
    <property type="evidence" value="ECO:0007669"/>
    <property type="project" value="UniProtKB-KW"/>
</dbReference>
<dbReference type="PANTHER" id="PTHR11961">
    <property type="entry name" value="CYTOCHROME C"/>
    <property type="match status" value="1"/>
</dbReference>
<dbReference type="InterPro" id="IPR002327">
    <property type="entry name" value="Cyt_c_1A/1B"/>
</dbReference>
<evidence type="ECO:0000256" key="4">
    <source>
        <dbReference type="ARBA" id="ARBA00022617"/>
    </source>
</evidence>
<comment type="function">
    <text evidence="1">Cytochrome c2 is found mainly in purple, non-sulfur, photosynthetic bacteria where it functions as the electron donor to the oxidized bacteriochlorophyll in the photophosphorylation pathway. However, it may also have a role in the respiratory chain and is found in some non-photosynthetic bacteria.</text>
</comment>
<protein>
    <submittedName>
        <fullName evidence="10">Cytochrome c family protein</fullName>
    </submittedName>
</protein>
<dbReference type="Proteomes" id="UP000539372">
    <property type="component" value="Unassembled WGS sequence"/>
</dbReference>
<keyword evidence="5 8" id="KW-0479">Metal-binding</keyword>
<evidence type="ECO:0000256" key="7">
    <source>
        <dbReference type="ARBA" id="ARBA00023004"/>
    </source>
</evidence>
<dbReference type="RefSeq" id="WP_169624073.1">
    <property type="nucleotide sequence ID" value="NZ_JABBNT010000001.1"/>
</dbReference>
<keyword evidence="2" id="KW-0813">Transport</keyword>
<name>A0A7Y0DYB6_9PROT</name>
<proteinExistence type="predicted"/>
<evidence type="ECO:0000256" key="3">
    <source>
        <dbReference type="ARBA" id="ARBA00022531"/>
    </source>
</evidence>
<keyword evidence="7 8" id="KW-0408">Iron</keyword>
<dbReference type="PROSITE" id="PS51007">
    <property type="entry name" value="CYTC"/>
    <property type="match status" value="1"/>
</dbReference>
<evidence type="ECO:0000259" key="9">
    <source>
        <dbReference type="PROSITE" id="PS51007"/>
    </source>
</evidence>
<evidence type="ECO:0000313" key="10">
    <source>
        <dbReference type="EMBL" id="NMM43830.1"/>
    </source>
</evidence>
<keyword evidence="11" id="KW-1185">Reference proteome</keyword>
<keyword evidence="6" id="KW-0249">Electron transport</keyword>
<keyword evidence="3" id="KW-0602">Photosynthesis</keyword>
<evidence type="ECO:0000256" key="6">
    <source>
        <dbReference type="ARBA" id="ARBA00022982"/>
    </source>
</evidence>
<accession>A0A7Y0DYB6</accession>
<dbReference type="AlphaFoldDB" id="A0A7Y0DYB6"/>
<dbReference type="SUPFAM" id="SSF46626">
    <property type="entry name" value="Cytochrome c"/>
    <property type="match status" value="1"/>
</dbReference>
<dbReference type="EMBL" id="JABBNT010000001">
    <property type="protein sequence ID" value="NMM43830.1"/>
    <property type="molecule type" value="Genomic_DNA"/>
</dbReference>
<dbReference type="PRINTS" id="PR00604">
    <property type="entry name" value="CYTCHRMECIAB"/>
</dbReference>
<dbReference type="Pfam" id="PF00034">
    <property type="entry name" value="Cytochrom_C"/>
    <property type="match status" value="1"/>
</dbReference>
<dbReference type="GO" id="GO:0015979">
    <property type="term" value="P:photosynthesis"/>
    <property type="evidence" value="ECO:0007669"/>
    <property type="project" value="UniProtKB-KW"/>
</dbReference>
<dbReference type="InterPro" id="IPR009056">
    <property type="entry name" value="Cyt_c-like_dom"/>
</dbReference>
<dbReference type="GO" id="GO:0009055">
    <property type="term" value="F:electron transfer activity"/>
    <property type="evidence" value="ECO:0007669"/>
    <property type="project" value="InterPro"/>
</dbReference>
<evidence type="ECO:0000256" key="5">
    <source>
        <dbReference type="ARBA" id="ARBA00022723"/>
    </source>
</evidence>
<comment type="caution">
    <text evidence="10">The sequence shown here is derived from an EMBL/GenBank/DDBJ whole genome shotgun (WGS) entry which is preliminary data.</text>
</comment>
<dbReference type="GO" id="GO:0020037">
    <property type="term" value="F:heme binding"/>
    <property type="evidence" value="ECO:0007669"/>
    <property type="project" value="InterPro"/>
</dbReference>
<dbReference type="InterPro" id="IPR036909">
    <property type="entry name" value="Cyt_c-like_dom_sf"/>
</dbReference>
<feature type="domain" description="Cytochrome c" evidence="9">
    <location>
        <begin position="80"/>
        <end position="180"/>
    </location>
</feature>
<dbReference type="Gene3D" id="1.10.760.10">
    <property type="entry name" value="Cytochrome c-like domain"/>
    <property type="match status" value="1"/>
</dbReference>
<organism evidence="10 11">
    <name type="scientific">Pacificispira spongiicola</name>
    <dbReference type="NCBI Taxonomy" id="2729598"/>
    <lineage>
        <taxon>Bacteria</taxon>
        <taxon>Pseudomonadati</taxon>
        <taxon>Pseudomonadota</taxon>
        <taxon>Alphaproteobacteria</taxon>
        <taxon>Rhodospirillales</taxon>
        <taxon>Rhodospirillaceae</taxon>
        <taxon>Pacificispira</taxon>
    </lineage>
</organism>
<keyword evidence="4 8" id="KW-0349">Heme</keyword>
<evidence type="ECO:0000313" key="11">
    <source>
        <dbReference type="Proteomes" id="UP000539372"/>
    </source>
</evidence>
<evidence type="ECO:0000256" key="2">
    <source>
        <dbReference type="ARBA" id="ARBA00022448"/>
    </source>
</evidence>
<evidence type="ECO:0000256" key="1">
    <source>
        <dbReference type="ARBA" id="ARBA00003590"/>
    </source>
</evidence>
<evidence type="ECO:0000256" key="8">
    <source>
        <dbReference type="PROSITE-ProRule" id="PRU00433"/>
    </source>
</evidence>
<sequence length="187" mass="19477">MTKDPLLINKIAAAILVAGLLGMVSAELASALYNTHEEHGEEAAQAFVIAEPTEGTDVAAAPADAAPAGPGDILPMLASADVGKGEKVAKKCVACHDFTPGGPHKVGPNLYGLLNEPQGQRDGFSYSDAVAGLGGTWSYDELNHFLYDPSGYAPGTKMSFKGVRKDEDRADLIAYLRTLAQSPAPLP</sequence>
<reference evidence="10 11" key="1">
    <citation type="submission" date="2020-04" db="EMBL/GenBank/DDBJ databases">
        <title>Rhodospirillaceae bacterium KN72 isolated from deep sea.</title>
        <authorList>
            <person name="Zhang D.-C."/>
        </authorList>
    </citation>
    <scope>NUCLEOTIDE SEQUENCE [LARGE SCALE GENOMIC DNA]</scope>
    <source>
        <strain evidence="10 11">KN72</strain>
    </source>
</reference>
<gene>
    <name evidence="10" type="ORF">HH303_05035</name>
</gene>